<comment type="caution">
    <text evidence="1">The sequence shown here is derived from an EMBL/GenBank/DDBJ whole genome shotgun (WGS) entry which is preliminary data.</text>
</comment>
<dbReference type="InterPro" id="IPR008979">
    <property type="entry name" value="Galactose-bd-like_sf"/>
</dbReference>
<reference evidence="1 2" key="1">
    <citation type="submission" date="2019-07" db="EMBL/GenBank/DDBJ databases">
        <title>Novel species of Flavobacterium.</title>
        <authorList>
            <person name="Liu Q."/>
            <person name="Xin Y.-H."/>
        </authorList>
    </citation>
    <scope>NUCLEOTIDE SEQUENCE [LARGE SCALE GENOMIC DNA]</scope>
    <source>
        <strain evidence="1 2">LB3P56</strain>
    </source>
</reference>
<organism evidence="1 2">
    <name type="scientific">Flavobacterium franklandianum</name>
    <dbReference type="NCBI Taxonomy" id="2594430"/>
    <lineage>
        <taxon>Bacteria</taxon>
        <taxon>Pseudomonadati</taxon>
        <taxon>Bacteroidota</taxon>
        <taxon>Flavobacteriia</taxon>
        <taxon>Flavobacteriales</taxon>
        <taxon>Flavobacteriaceae</taxon>
        <taxon>Flavobacterium</taxon>
    </lineage>
</organism>
<dbReference type="Proteomes" id="UP000318585">
    <property type="component" value="Unassembled WGS sequence"/>
</dbReference>
<dbReference type="Gene3D" id="2.60.120.260">
    <property type="entry name" value="Galactose-binding domain-like"/>
    <property type="match status" value="1"/>
</dbReference>
<dbReference type="EMBL" id="VJZR01000010">
    <property type="protein sequence ID" value="TRX20452.1"/>
    <property type="molecule type" value="Genomic_DNA"/>
</dbReference>
<dbReference type="AlphaFoldDB" id="A0A553CIX7"/>
<evidence type="ECO:0000313" key="1">
    <source>
        <dbReference type="EMBL" id="TRX20452.1"/>
    </source>
</evidence>
<accession>A0A553CIX7</accession>
<gene>
    <name evidence="1" type="ORF">FNW17_11370</name>
</gene>
<sequence>MAKPVFSKSNYPKDKSRYFWCRKEFTVAHKNAERVALELRKVKYGAHVFVNVKKVGVQNIGFSSIRMYIKYFLKKDTEIIYTIQIYELEFISLSSRASA</sequence>
<dbReference type="SUPFAM" id="SSF49785">
    <property type="entry name" value="Galactose-binding domain-like"/>
    <property type="match status" value="1"/>
</dbReference>
<proteinExistence type="predicted"/>
<protein>
    <submittedName>
        <fullName evidence="1">Uncharacterized protein</fullName>
    </submittedName>
</protein>
<dbReference type="RefSeq" id="WP_143391152.1">
    <property type="nucleotide sequence ID" value="NZ_VJZQ01000018.1"/>
</dbReference>
<name>A0A553CIX7_9FLAO</name>
<keyword evidence="2" id="KW-1185">Reference proteome</keyword>
<evidence type="ECO:0000313" key="2">
    <source>
        <dbReference type="Proteomes" id="UP000318585"/>
    </source>
</evidence>
<dbReference type="OrthoDB" id="1007335at2"/>